<dbReference type="InterPro" id="IPR046947">
    <property type="entry name" value="LytR-like"/>
</dbReference>
<dbReference type="PROSITE" id="PS50930">
    <property type="entry name" value="HTH_LYTTR"/>
    <property type="match status" value="1"/>
</dbReference>
<comment type="caution">
    <text evidence="4">The sequence shown here is derived from an EMBL/GenBank/DDBJ whole genome shotgun (WGS) entry which is preliminary data.</text>
</comment>
<dbReference type="AlphaFoldDB" id="A0A8J2U8W8"/>
<dbReference type="PROSITE" id="PS50110">
    <property type="entry name" value="RESPONSE_REGULATORY"/>
    <property type="match status" value="1"/>
</dbReference>
<sequence length="248" mass="27972">MIRTVLVDDEVDSIRTLETLLGTYCPQVSIVGKATGVEQAIGMIRETKPDLALLDIEMSQGNAFDLLNQLQPVDFKIIFVTAFDNYAIRAFKYSAVDYLLKPVNIDDLRKAIVRAQEKPGVKDLTQQMKILLENFGDLQLAQQRIALTTVSGLIFVPLQDIIRLEAIGKRTTVYLNNGKSIVALRAIKDYEDILPEATFFRIHTAHIINFSRIKAYQKGRGGVVIMEDDSVIEVASRRREEFLSKLLK</sequence>
<protein>
    <submittedName>
        <fullName evidence="4">DNA-binding response regulator</fullName>
    </submittedName>
</protein>
<dbReference type="Pfam" id="PF00072">
    <property type="entry name" value="Response_reg"/>
    <property type="match status" value="1"/>
</dbReference>
<dbReference type="Pfam" id="PF04397">
    <property type="entry name" value="LytTR"/>
    <property type="match status" value="1"/>
</dbReference>
<reference evidence="4" key="1">
    <citation type="journal article" date="2014" name="Int. J. Syst. Evol. Microbiol.">
        <title>Complete genome sequence of Corynebacterium casei LMG S-19264T (=DSM 44701T), isolated from a smear-ripened cheese.</title>
        <authorList>
            <consortium name="US DOE Joint Genome Institute (JGI-PGF)"/>
            <person name="Walter F."/>
            <person name="Albersmeier A."/>
            <person name="Kalinowski J."/>
            <person name="Ruckert C."/>
        </authorList>
    </citation>
    <scope>NUCLEOTIDE SEQUENCE</scope>
    <source>
        <strain evidence="4">CGMCC 1.15448</strain>
    </source>
</reference>
<dbReference type="GO" id="GO:0000156">
    <property type="term" value="F:phosphorelay response regulator activity"/>
    <property type="evidence" value="ECO:0007669"/>
    <property type="project" value="InterPro"/>
</dbReference>
<dbReference type="RefSeq" id="WP_188928533.1">
    <property type="nucleotide sequence ID" value="NZ_BMJC01000001.1"/>
</dbReference>
<accession>A0A8J2U8W8</accession>
<evidence type="ECO:0000259" key="2">
    <source>
        <dbReference type="PROSITE" id="PS50110"/>
    </source>
</evidence>
<dbReference type="InterPro" id="IPR001789">
    <property type="entry name" value="Sig_transdc_resp-reg_receiver"/>
</dbReference>
<reference evidence="4" key="2">
    <citation type="submission" date="2020-09" db="EMBL/GenBank/DDBJ databases">
        <authorList>
            <person name="Sun Q."/>
            <person name="Zhou Y."/>
        </authorList>
    </citation>
    <scope>NUCLEOTIDE SEQUENCE</scope>
    <source>
        <strain evidence="4">CGMCC 1.15448</strain>
    </source>
</reference>
<dbReference type="Gene3D" id="2.40.50.1020">
    <property type="entry name" value="LytTr DNA-binding domain"/>
    <property type="match status" value="1"/>
</dbReference>
<feature type="domain" description="HTH LytTR-type" evidence="3">
    <location>
        <begin position="145"/>
        <end position="248"/>
    </location>
</feature>
<keyword evidence="5" id="KW-1185">Reference proteome</keyword>
<gene>
    <name evidence="4" type="primary">algR</name>
    <name evidence="4" type="ORF">GCM10011511_06650</name>
</gene>
<dbReference type="PANTHER" id="PTHR37299">
    <property type="entry name" value="TRANSCRIPTIONAL REGULATOR-RELATED"/>
    <property type="match status" value="1"/>
</dbReference>
<dbReference type="Gene3D" id="3.40.50.2300">
    <property type="match status" value="1"/>
</dbReference>
<name>A0A8J2U8W8_9BACT</name>
<proteinExistence type="predicted"/>
<dbReference type="EMBL" id="BMJC01000001">
    <property type="protein sequence ID" value="GGA86276.1"/>
    <property type="molecule type" value="Genomic_DNA"/>
</dbReference>
<evidence type="ECO:0000259" key="3">
    <source>
        <dbReference type="PROSITE" id="PS50930"/>
    </source>
</evidence>
<evidence type="ECO:0000313" key="4">
    <source>
        <dbReference type="EMBL" id="GGA86276.1"/>
    </source>
</evidence>
<dbReference type="SMART" id="SM00448">
    <property type="entry name" value="REC"/>
    <property type="match status" value="1"/>
</dbReference>
<dbReference type="GO" id="GO:0003677">
    <property type="term" value="F:DNA binding"/>
    <property type="evidence" value="ECO:0007669"/>
    <property type="project" value="UniProtKB-KW"/>
</dbReference>
<keyword evidence="1" id="KW-0597">Phosphoprotein</keyword>
<feature type="domain" description="Response regulatory" evidence="2">
    <location>
        <begin position="3"/>
        <end position="116"/>
    </location>
</feature>
<organism evidence="4 5">
    <name type="scientific">Puia dinghuensis</name>
    <dbReference type="NCBI Taxonomy" id="1792502"/>
    <lineage>
        <taxon>Bacteria</taxon>
        <taxon>Pseudomonadati</taxon>
        <taxon>Bacteroidota</taxon>
        <taxon>Chitinophagia</taxon>
        <taxon>Chitinophagales</taxon>
        <taxon>Chitinophagaceae</taxon>
        <taxon>Puia</taxon>
    </lineage>
</organism>
<evidence type="ECO:0000313" key="5">
    <source>
        <dbReference type="Proteomes" id="UP000607559"/>
    </source>
</evidence>
<dbReference type="SUPFAM" id="SSF52172">
    <property type="entry name" value="CheY-like"/>
    <property type="match status" value="1"/>
</dbReference>
<evidence type="ECO:0000256" key="1">
    <source>
        <dbReference type="PROSITE-ProRule" id="PRU00169"/>
    </source>
</evidence>
<dbReference type="PANTHER" id="PTHR37299:SF1">
    <property type="entry name" value="STAGE 0 SPORULATION PROTEIN A HOMOLOG"/>
    <property type="match status" value="1"/>
</dbReference>
<feature type="modified residue" description="4-aspartylphosphate" evidence="1">
    <location>
        <position position="55"/>
    </location>
</feature>
<dbReference type="SMART" id="SM00850">
    <property type="entry name" value="LytTR"/>
    <property type="match status" value="1"/>
</dbReference>
<dbReference type="InterPro" id="IPR007492">
    <property type="entry name" value="LytTR_DNA-bd_dom"/>
</dbReference>
<dbReference type="Proteomes" id="UP000607559">
    <property type="component" value="Unassembled WGS sequence"/>
</dbReference>
<keyword evidence="4" id="KW-0238">DNA-binding</keyword>
<dbReference type="InterPro" id="IPR011006">
    <property type="entry name" value="CheY-like_superfamily"/>
</dbReference>